<gene>
    <name evidence="2" type="ORF">BaRGS_00010328</name>
</gene>
<proteinExistence type="predicted"/>
<evidence type="ECO:0000313" key="2">
    <source>
        <dbReference type="EMBL" id="KAK7498374.1"/>
    </source>
</evidence>
<evidence type="ECO:0000313" key="3">
    <source>
        <dbReference type="Proteomes" id="UP001519460"/>
    </source>
</evidence>
<feature type="compositionally biased region" description="Basic residues" evidence="1">
    <location>
        <begin position="89"/>
        <end position="100"/>
    </location>
</feature>
<feature type="compositionally biased region" description="Basic and acidic residues" evidence="1">
    <location>
        <begin position="144"/>
        <end position="155"/>
    </location>
</feature>
<dbReference type="Proteomes" id="UP001519460">
    <property type="component" value="Unassembled WGS sequence"/>
</dbReference>
<feature type="region of interest" description="Disordered" evidence="1">
    <location>
        <begin position="85"/>
        <end position="170"/>
    </location>
</feature>
<feature type="compositionally biased region" description="Polar residues" evidence="1">
    <location>
        <begin position="159"/>
        <end position="170"/>
    </location>
</feature>
<protein>
    <submittedName>
        <fullName evidence="2">Uncharacterized protein</fullName>
    </submittedName>
</protein>
<evidence type="ECO:0000256" key="1">
    <source>
        <dbReference type="SAM" id="MobiDB-lite"/>
    </source>
</evidence>
<feature type="compositionally biased region" description="Polar residues" evidence="1">
    <location>
        <begin position="102"/>
        <end position="115"/>
    </location>
</feature>
<comment type="caution">
    <text evidence="2">The sequence shown here is derived from an EMBL/GenBank/DDBJ whole genome shotgun (WGS) entry which is preliminary data.</text>
</comment>
<organism evidence="2 3">
    <name type="scientific">Batillaria attramentaria</name>
    <dbReference type="NCBI Taxonomy" id="370345"/>
    <lineage>
        <taxon>Eukaryota</taxon>
        <taxon>Metazoa</taxon>
        <taxon>Spiralia</taxon>
        <taxon>Lophotrochozoa</taxon>
        <taxon>Mollusca</taxon>
        <taxon>Gastropoda</taxon>
        <taxon>Caenogastropoda</taxon>
        <taxon>Sorbeoconcha</taxon>
        <taxon>Cerithioidea</taxon>
        <taxon>Batillariidae</taxon>
        <taxon>Batillaria</taxon>
    </lineage>
</organism>
<name>A0ABD0LFL4_9CAEN</name>
<dbReference type="EMBL" id="JACVVK020000051">
    <property type="protein sequence ID" value="KAK7498374.1"/>
    <property type="molecule type" value="Genomic_DNA"/>
</dbReference>
<sequence>MLQQFLRSASIETATKGYINTTAIVELSWCSPNFSDSTSIFDAPFTKWISRFQQSTDSIDRKGFLAAYCRVLIHLPTQKVSQFPGYQMKRSKKQKRRIRNKTLATRSSNSFSGHLSRTDGLEKPAQFPSKFLLFNPEGSSDPTSKWEIDQDRDGENPAQFHSMNPASVES</sequence>
<reference evidence="2 3" key="1">
    <citation type="journal article" date="2023" name="Sci. Data">
        <title>Genome assembly of the Korean intertidal mud-creeper Batillaria attramentaria.</title>
        <authorList>
            <person name="Patra A.K."/>
            <person name="Ho P.T."/>
            <person name="Jun S."/>
            <person name="Lee S.J."/>
            <person name="Kim Y."/>
            <person name="Won Y.J."/>
        </authorList>
    </citation>
    <scope>NUCLEOTIDE SEQUENCE [LARGE SCALE GENOMIC DNA]</scope>
    <source>
        <strain evidence="2">Wonlab-2016</strain>
    </source>
</reference>
<accession>A0ABD0LFL4</accession>
<dbReference type="AlphaFoldDB" id="A0ABD0LFL4"/>
<keyword evidence="3" id="KW-1185">Reference proteome</keyword>